<sequence length="778" mass="78116">MEDGHDRASRDPRPDDVLARHGLVDGGDDPAPGGRAARRRAEDGHTDVVPPVVAAPVSPAGRRSPTPPSYTVSPSYTVPPSHTVPSGPGPAGRRGPGSDPAFRPAGSAGPVRGAPPSGRPGPPPAPPQGSFRGGPPGPVPPRDARRPQPPGGRHPGAPGRHPGGPGIHPGGPGTHPGGPGTQAGGPGSLPGLDRPLPGARRPGPPPGSPQPPPTGRPEGDRPVPPASGPGRPDLAPSGRRRAATDDDTAGDRTARRSDTPDPDDSSAAGRRRRRATASATNAVERAEAAAGEAEEVRRIDETLTRLTAAHAGVTLAETDADAPAPTPGKVRARPGIGRLLLAALALAVFAVTAFQYVGKARLDAAVTRVTALDPDSGAIVDADAQAGAENVLILGTEPVDPAGGPSTDTVLLAHVPAGGGDVVGLSVPNDLEVNRPPCRRWDPAARDYLDETVPALARTPLRTAFEVGGPQCVTRVVQQLTGLSVTRFVGLDLDGIGDLVDAVGGVDVCVEQPVVDGLLGAVVPRAGTTTLDGLAARDFVAARTVEGDPVGGRGVLERQQRLVAAVLEKTLSREVLLDPARIGSLGPALGGALSADDADLDRILATARSVRSFAAEGVAFTTVPTATETSGQGNALLRDADAAALFTALREDTPLPDQTVLAAGAGPAPADVTVDVLNASDRQGLAAEIGGTLGTLGFRVDEVGNAPATAPDTVIRFSPDRAAAAELLASTVPSSTTVPDPAASGVLQLVLGNSFDGVVRAPSAESAAAPAGPPATCA</sequence>
<evidence type="ECO:0000313" key="7">
    <source>
        <dbReference type="Proteomes" id="UP000694287"/>
    </source>
</evidence>
<keyword evidence="3" id="KW-1133">Transmembrane helix</keyword>
<feature type="compositionally biased region" description="Gly residues" evidence="2">
    <location>
        <begin position="161"/>
        <end position="188"/>
    </location>
</feature>
<dbReference type="Pfam" id="PF13399">
    <property type="entry name" value="LytR_C"/>
    <property type="match status" value="1"/>
</dbReference>
<feature type="compositionally biased region" description="Basic and acidic residues" evidence="2">
    <location>
        <begin position="249"/>
        <end position="259"/>
    </location>
</feature>
<feature type="transmembrane region" description="Helical" evidence="3">
    <location>
        <begin position="339"/>
        <end position="358"/>
    </location>
</feature>
<evidence type="ECO:0000259" key="5">
    <source>
        <dbReference type="Pfam" id="PF13399"/>
    </source>
</evidence>
<dbReference type="InterPro" id="IPR050922">
    <property type="entry name" value="LytR/CpsA/Psr_CW_biosynth"/>
</dbReference>
<feature type="compositionally biased region" description="Low complexity" evidence="2">
    <location>
        <begin position="69"/>
        <end position="88"/>
    </location>
</feature>
<comment type="caution">
    <text evidence="6">The sequence shown here is derived from an EMBL/GenBank/DDBJ whole genome shotgun (WGS) entry which is preliminary data.</text>
</comment>
<keyword evidence="7" id="KW-1185">Reference proteome</keyword>
<dbReference type="EMBL" id="JADQDK010000001">
    <property type="protein sequence ID" value="MBW0136866.1"/>
    <property type="molecule type" value="Genomic_DNA"/>
</dbReference>
<feature type="compositionally biased region" description="Basic and acidic residues" evidence="2">
    <location>
        <begin position="1"/>
        <end position="23"/>
    </location>
</feature>
<feature type="domain" description="Cell envelope-related transcriptional attenuator" evidence="4">
    <location>
        <begin position="407"/>
        <end position="570"/>
    </location>
</feature>
<dbReference type="Proteomes" id="UP000694287">
    <property type="component" value="Unassembled WGS sequence"/>
</dbReference>
<dbReference type="Pfam" id="PF03816">
    <property type="entry name" value="LytR_cpsA_psr"/>
    <property type="match status" value="1"/>
</dbReference>
<feature type="compositionally biased region" description="Pro residues" evidence="2">
    <location>
        <begin position="135"/>
        <end position="152"/>
    </location>
</feature>
<evidence type="ECO:0000313" key="6">
    <source>
        <dbReference type="EMBL" id="MBW0136866.1"/>
    </source>
</evidence>
<dbReference type="PANTHER" id="PTHR33392">
    <property type="entry name" value="POLYISOPRENYL-TEICHOIC ACID--PEPTIDOGLYCAN TEICHOIC ACID TRANSFERASE TAGU"/>
    <property type="match status" value="1"/>
</dbReference>
<evidence type="ECO:0000256" key="2">
    <source>
        <dbReference type="SAM" id="MobiDB-lite"/>
    </source>
</evidence>
<feature type="compositionally biased region" description="Low complexity" evidence="2">
    <location>
        <begin position="96"/>
        <end position="116"/>
    </location>
</feature>
<keyword evidence="3" id="KW-0472">Membrane</keyword>
<comment type="similarity">
    <text evidence="1">Belongs to the LytR/CpsA/Psr (LCP) family.</text>
</comment>
<name>A0ABS6UXC7_9PSEU</name>
<dbReference type="InterPro" id="IPR004474">
    <property type="entry name" value="LytR_CpsA_psr"/>
</dbReference>
<proteinExistence type="inferred from homology"/>
<dbReference type="InterPro" id="IPR027381">
    <property type="entry name" value="LytR/CpsA/Psr_C"/>
</dbReference>
<feature type="region of interest" description="Disordered" evidence="2">
    <location>
        <begin position="1"/>
        <end position="293"/>
    </location>
</feature>
<accession>A0ABS6UXC7</accession>
<feature type="domain" description="LytR/CpsA/Psr regulator C-terminal" evidence="5">
    <location>
        <begin position="671"/>
        <end position="755"/>
    </location>
</feature>
<dbReference type="NCBIfam" id="TIGR00350">
    <property type="entry name" value="lytR_cpsA_psr"/>
    <property type="match status" value="1"/>
</dbReference>
<feature type="compositionally biased region" description="Pro residues" evidence="2">
    <location>
        <begin position="202"/>
        <end position="215"/>
    </location>
</feature>
<protein>
    <submittedName>
        <fullName evidence="6">LCP family protein</fullName>
    </submittedName>
</protein>
<dbReference type="PANTHER" id="PTHR33392:SF6">
    <property type="entry name" value="POLYISOPRENYL-TEICHOIC ACID--PEPTIDOGLYCAN TEICHOIC ACID TRANSFERASE TAGU"/>
    <property type="match status" value="1"/>
</dbReference>
<reference evidence="6 7" key="1">
    <citation type="submission" date="2020-11" db="EMBL/GenBank/DDBJ databases">
        <title>Pseudonocardia abyssalis sp. nov. and Pseudonocardia oceani sp. nov., description and phylogenomic analysis of two novel actinomycetes isolated from the deep Southern Ocean.</title>
        <authorList>
            <person name="Parra J."/>
        </authorList>
    </citation>
    <scope>NUCLEOTIDE SEQUENCE [LARGE SCALE GENOMIC DNA]</scope>
    <source>
        <strain evidence="6 7">KRD-168</strain>
    </source>
</reference>
<feature type="compositionally biased region" description="Low complexity" evidence="2">
    <location>
        <begin position="189"/>
        <end position="201"/>
    </location>
</feature>
<keyword evidence="3" id="KW-0812">Transmembrane</keyword>
<feature type="compositionally biased region" description="Pro residues" evidence="2">
    <location>
        <begin position="117"/>
        <end position="127"/>
    </location>
</feature>
<evidence type="ECO:0000256" key="3">
    <source>
        <dbReference type="SAM" id="Phobius"/>
    </source>
</evidence>
<organism evidence="6 7">
    <name type="scientific">Pseudonocardia abyssalis</name>
    <dbReference type="NCBI Taxonomy" id="2792008"/>
    <lineage>
        <taxon>Bacteria</taxon>
        <taxon>Bacillati</taxon>
        <taxon>Actinomycetota</taxon>
        <taxon>Actinomycetes</taxon>
        <taxon>Pseudonocardiales</taxon>
        <taxon>Pseudonocardiaceae</taxon>
        <taxon>Pseudonocardia</taxon>
    </lineage>
</organism>
<evidence type="ECO:0000259" key="4">
    <source>
        <dbReference type="Pfam" id="PF03816"/>
    </source>
</evidence>
<feature type="compositionally biased region" description="Low complexity" evidence="2">
    <location>
        <begin position="276"/>
        <end position="291"/>
    </location>
</feature>
<feature type="compositionally biased region" description="Low complexity" evidence="2">
    <location>
        <begin position="48"/>
        <end position="60"/>
    </location>
</feature>
<evidence type="ECO:0000256" key="1">
    <source>
        <dbReference type="ARBA" id="ARBA00006068"/>
    </source>
</evidence>
<gene>
    <name evidence="6" type="ORF">I4I81_21735</name>
</gene>
<dbReference type="RefSeq" id="WP_218616295.1">
    <property type="nucleotide sequence ID" value="NZ_JADQDK010000001.1"/>
</dbReference>